<gene>
    <name evidence="1" type="ORF">EV182_003668</name>
</gene>
<reference evidence="1" key="1">
    <citation type="submission" date="2022-06" db="EMBL/GenBank/DDBJ databases">
        <title>Phylogenomic reconstructions and comparative analyses of Kickxellomycotina fungi.</title>
        <authorList>
            <person name="Reynolds N.K."/>
            <person name="Stajich J.E."/>
            <person name="Barry K."/>
            <person name="Grigoriev I.V."/>
            <person name="Crous P."/>
            <person name="Smith M.E."/>
        </authorList>
    </citation>
    <scope>NUCLEOTIDE SEQUENCE</scope>
    <source>
        <strain evidence="1">RSA 2271</strain>
    </source>
</reference>
<comment type="caution">
    <text evidence="1">The sequence shown here is derived from an EMBL/GenBank/DDBJ whole genome shotgun (WGS) entry which is preliminary data.</text>
</comment>
<name>A0ACC1HTF9_9FUNG</name>
<organism evidence="1 2">
    <name type="scientific">Spiromyces aspiralis</name>
    <dbReference type="NCBI Taxonomy" id="68401"/>
    <lineage>
        <taxon>Eukaryota</taxon>
        <taxon>Fungi</taxon>
        <taxon>Fungi incertae sedis</taxon>
        <taxon>Zoopagomycota</taxon>
        <taxon>Kickxellomycotina</taxon>
        <taxon>Kickxellomycetes</taxon>
        <taxon>Kickxellales</taxon>
        <taxon>Kickxellaceae</taxon>
        <taxon>Spiromyces</taxon>
    </lineage>
</organism>
<keyword evidence="2" id="KW-1185">Reference proteome</keyword>
<protein>
    <submittedName>
        <fullName evidence="1">Uncharacterized protein</fullName>
    </submittedName>
</protein>
<dbReference type="Proteomes" id="UP001145114">
    <property type="component" value="Unassembled WGS sequence"/>
</dbReference>
<sequence length="221" mass="23981">QLQAAPKRVNVPYIRPEQLEEPDGILMGIPTRFGVVPAQFKQFWDKTLALWASQNGGQETTAYSFLPVLVHHGIMFVPLGYAAGPADATEIHGGSSFGAGTITGGDGSRMPSDIEISMAHEQGRSFARIIHRNFKDTPVPPAQLVLSKVLTAPTGANAELAPSAALVSPPYDGRRDTQEPPQEEASEGYQYYVTSRLKTARQATKTILYKIKQAFSNGSRK</sequence>
<proteinExistence type="predicted"/>
<accession>A0ACC1HTF9</accession>
<evidence type="ECO:0000313" key="1">
    <source>
        <dbReference type="EMBL" id="KAJ1678626.1"/>
    </source>
</evidence>
<dbReference type="EMBL" id="JAMZIH010000988">
    <property type="protein sequence ID" value="KAJ1678626.1"/>
    <property type="molecule type" value="Genomic_DNA"/>
</dbReference>
<feature type="non-terminal residue" evidence="1">
    <location>
        <position position="1"/>
    </location>
</feature>
<evidence type="ECO:0000313" key="2">
    <source>
        <dbReference type="Proteomes" id="UP001145114"/>
    </source>
</evidence>